<dbReference type="Gene3D" id="3.30.565.10">
    <property type="entry name" value="Histidine kinase-like ATPase, C-terminal domain"/>
    <property type="match status" value="1"/>
</dbReference>
<dbReference type="SUPFAM" id="SSF63829">
    <property type="entry name" value="Calcium-dependent phosphotriesterase"/>
    <property type="match status" value="1"/>
</dbReference>
<dbReference type="GO" id="GO:0016301">
    <property type="term" value="F:kinase activity"/>
    <property type="evidence" value="ECO:0007669"/>
    <property type="project" value="UniProtKB-KW"/>
</dbReference>
<dbReference type="InterPro" id="IPR015943">
    <property type="entry name" value="WD40/YVTN_repeat-like_dom_sf"/>
</dbReference>
<evidence type="ECO:0000259" key="3">
    <source>
        <dbReference type="Pfam" id="PF07495"/>
    </source>
</evidence>
<evidence type="ECO:0000313" key="5">
    <source>
        <dbReference type="Proteomes" id="UP001337305"/>
    </source>
</evidence>
<proteinExistence type="predicted"/>
<dbReference type="PANTHER" id="PTHR34220">
    <property type="entry name" value="SENSOR HISTIDINE KINASE YPDA"/>
    <property type="match status" value="1"/>
</dbReference>
<evidence type="ECO:0000313" key="4">
    <source>
        <dbReference type="EMBL" id="MEF3835776.1"/>
    </source>
</evidence>
<keyword evidence="1" id="KW-1133">Transmembrane helix</keyword>
<keyword evidence="1" id="KW-0812">Transmembrane</keyword>
<dbReference type="Proteomes" id="UP001337305">
    <property type="component" value="Unassembled WGS sequence"/>
</dbReference>
<dbReference type="EMBL" id="JAODOP010000004">
    <property type="protein sequence ID" value="MEF3835776.1"/>
    <property type="molecule type" value="Genomic_DNA"/>
</dbReference>
<keyword evidence="5" id="KW-1185">Reference proteome</keyword>
<keyword evidence="4" id="KW-0418">Kinase</keyword>
<evidence type="ECO:0000256" key="1">
    <source>
        <dbReference type="SAM" id="Phobius"/>
    </source>
</evidence>
<feature type="domain" description="Signal transduction histidine kinase internal region" evidence="2">
    <location>
        <begin position="822"/>
        <end position="894"/>
    </location>
</feature>
<sequence length="1031" mass="119002">MIKIGLLILSFFAYTTVLRAQEYEMKSLPINNNGGSNSIKTKIIFDEDGVLWYNTHSGMVKEFESSHIFHPYMDGQTVVPVQKVNDVLLDSKGRFWVTTEEGIFRSDTSKENFQKLHWPIFDNIKGYPALMAEDCSGNIWMAISKTQVLKISSDTEIKLFETAEVAPEDQDKHLHVVHIYDCNTIIMQRGLTCFVVNQETAQLSEIPIQYKLENSDSKMDFEVLENGEIFPKDFEGFYNYNGKKFKLAVLEVSNLQIMETPLELSRISRVKNSFLKENMDFVLFGDGLERKFGFLKLVKENDEYHLKRIKEISFDHVIENYKIANNSIIYVSVFDKIHKIRLKNKGFKKGLHNQKNQDKKINISTRGFLEISEQEFLVATYDGIFKLNLSSSNDFINEVNLYANDRFTLYRAYAKVNDSVILAVGESALLKLNHKKNRAAVKGFEKDFGNLIFFDIHKFTDSTYLLASNHGIGVYNFKNEKLKSYKLFPLASDTAKFVKDIHYNINNLYFSTEANGLFIQNTITNEVINIRHNENQEELPSNYVYTSYVDTNENLWVGTNKGITCFNKERKKLFNLGKQDGLLDENIVGIQEDKLGNIWFSTYKGLYKYNTRLKTVFSYFKEDGLPDNEFNQNSYYTATDGTLFFGGVNGIVSFDTIVDNTFSEIKILPTKIEYFDSKKNRDTIITYTENANNYIRLSTKNSSLSVTFSINDFFNIENNRYLYKVSGLSDGWINLGGQNTLRLFSIPPGSYTLKIKGLNSTGIQSSNELSYNIYVPQVLYKRTWFLLVSIILFIGTFIFIVIKYAAKQKKKYKMNLMLIELEQKVLRAQMNPHFIFNILNGMRKKVMKGTASEIEDYIVTFSNFLRYTLDIGRSENILICKEIQYITSYINLINYDNNVISLHVKREPSVDQNLVTIPSMILQPLVENAVIHGFTKNQKNNIINLIIKNNSLKKQIEIIIEDNGIGINASKEKKESTSMIPHQSYATQIINERFELMNKTRKGKKAKYKMHIEDISDVHRTGTRITISISY</sequence>
<keyword evidence="1" id="KW-0472">Membrane</keyword>
<accession>A0ABU7XYG0</accession>
<dbReference type="InterPro" id="IPR010559">
    <property type="entry name" value="Sig_transdc_His_kin_internal"/>
</dbReference>
<dbReference type="Pfam" id="PF06580">
    <property type="entry name" value="His_kinase"/>
    <property type="match status" value="1"/>
</dbReference>
<comment type="caution">
    <text evidence="4">The sequence shown here is derived from an EMBL/GenBank/DDBJ whole genome shotgun (WGS) entry which is preliminary data.</text>
</comment>
<dbReference type="InterPro" id="IPR036890">
    <property type="entry name" value="HATPase_C_sf"/>
</dbReference>
<dbReference type="Gene3D" id="2.60.40.10">
    <property type="entry name" value="Immunoglobulins"/>
    <property type="match status" value="1"/>
</dbReference>
<dbReference type="InterPro" id="IPR013783">
    <property type="entry name" value="Ig-like_fold"/>
</dbReference>
<dbReference type="InterPro" id="IPR011123">
    <property type="entry name" value="Y_Y_Y"/>
</dbReference>
<dbReference type="RefSeq" id="WP_303308055.1">
    <property type="nucleotide sequence ID" value="NZ_JAODOP010000004.1"/>
</dbReference>
<dbReference type="Gene3D" id="2.130.10.10">
    <property type="entry name" value="YVTN repeat-like/Quinoprotein amine dehydrogenase"/>
    <property type="match status" value="2"/>
</dbReference>
<dbReference type="Pfam" id="PF07494">
    <property type="entry name" value="Reg_prop"/>
    <property type="match status" value="2"/>
</dbReference>
<dbReference type="PANTHER" id="PTHR34220:SF7">
    <property type="entry name" value="SENSOR HISTIDINE KINASE YPDA"/>
    <property type="match status" value="1"/>
</dbReference>
<dbReference type="Pfam" id="PF07495">
    <property type="entry name" value="Y_Y_Y"/>
    <property type="match status" value="1"/>
</dbReference>
<feature type="domain" description="Two component regulator three Y" evidence="3">
    <location>
        <begin position="715"/>
        <end position="775"/>
    </location>
</feature>
<dbReference type="InterPro" id="IPR050640">
    <property type="entry name" value="Bact_2-comp_sensor_kinase"/>
</dbReference>
<evidence type="ECO:0000259" key="2">
    <source>
        <dbReference type="Pfam" id="PF06580"/>
    </source>
</evidence>
<protein>
    <submittedName>
        <fullName evidence="4">Histidine kinase</fullName>
    </submittedName>
</protein>
<gene>
    <name evidence="4" type="ORF">N1F79_21810</name>
</gene>
<keyword evidence="4" id="KW-0808">Transferase</keyword>
<reference evidence="4 5" key="1">
    <citation type="submission" date="2022-09" db="EMBL/GenBank/DDBJ databases">
        <title>Genome sequencing of Flavivirga sp. MEBiC05379.</title>
        <authorList>
            <person name="Oh H.-M."/>
            <person name="Kwon K.K."/>
            <person name="Park M.J."/>
            <person name="Yang S.-H."/>
        </authorList>
    </citation>
    <scope>NUCLEOTIDE SEQUENCE [LARGE SCALE GENOMIC DNA]</scope>
    <source>
        <strain evidence="4 5">MEBiC05379</strain>
    </source>
</reference>
<feature type="transmembrane region" description="Helical" evidence="1">
    <location>
        <begin position="784"/>
        <end position="806"/>
    </location>
</feature>
<dbReference type="SUPFAM" id="SSF55874">
    <property type="entry name" value="ATPase domain of HSP90 chaperone/DNA topoisomerase II/histidine kinase"/>
    <property type="match status" value="1"/>
</dbReference>
<dbReference type="InterPro" id="IPR011110">
    <property type="entry name" value="Reg_prop"/>
</dbReference>
<organism evidence="4 5">
    <name type="scientific">Flavivirga spongiicola</name>
    <dbReference type="NCBI Taxonomy" id="421621"/>
    <lineage>
        <taxon>Bacteria</taxon>
        <taxon>Pseudomonadati</taxon>
        <taxon>Bacteroidota</taxon>
        <taxon>Flavobacteriia</taxon>
        <taxon>Flavobacteriales</taxon>
        <taxon>Flavobacteriaceae</taxon>
        <taxon>Flavivirga</taxon>
    </lineage>
</organism>
<name>A0ABU7XYG0_9FLAO</name>